<sequence>MTDTALLSFDVATVTLIVLTFFAGGLIKGLTGLGLPPVVLGILAATVGIHPAKALILIPTFLTNVLQASRGGHGREAVRLTWPFLLAATLFTVSGAFTLSYFRADVMSALLGLGLAVYGLLGLFKLRVNIRDRWWHHPAGVVLGATNGFLTGMTGSSAVPGVFYLQSIGLLRDQLVQSMGILFTLSTVGLAWSLRTQDLLSMNLGVMSAAALAPAFLGMSVGNRIRRRISEEKFRTVLCVALLLLGLYVAVQSLVG</sequence>
<protein>
    <recommendedName>
        <fullName evidence="8">Probable membrane transporter protein</fullName>
    </recommendedName>
</protein>
<evidence type="ECO:0000313" key="10">
    <source>
        <dbReference type="Proteomes" id="UP001344251"/>
    </source>
</evidence>
<comment type="subcellular location">
    <subcellularLocation>
        <location evidence="1 8">Cell membrane</location>
        <topology evidence="1 8">Multi-pass membrane protein</topology>
    </subcellularLocation>
</comment>
<evidence type="ECO:0000256" key="5">
    <source>
        <dbReference type="ARBA" id="ARBA00022692"/>
    </source>
</evidence>
<keyword evidence="7 8" id="KW-0472">Membrane</keyword>
<evidence type="ECO:0000256" key="3">
    <source>
        <dbReference type="ARBA" id="ARBA00022448"/>
    </source>
</evidence>
<dbReference type="EMBL" id="CP109106">
    <property type="protein sequence ID" value="WSB68430.1"/>
    <property type="molecule type" value="Genomic_DNA"/>
</dbReference>
<dbReference type="InterPro" id="IPR052017">
    <property type="entry name" value="TSUP"/>
</dbReference>
<gene>
    <name evidence="9" type="ORF">OG863_10945</name>
</gene>
<evidence type="ECO:0000256" key="6">
    <source>
        <dbReference type="ARBA" id="ARBA00022989"/>
    </source>
</evidence>
<keyword evidence="6 8" id="KW-1133">Transmembrane helix</keyword>
<evidence type="ECO:0000256" key="8">
    <source>
        <dbReference type="RuleBase" id="RU363041"/>
    </source>
</evidence>
<comment type="similarity">
    <text evidence="2 8">Belongs to the 4-toluene sulfonate uptake permease (TSUP) (TC 2.A.102) family.</text>
</comment>
<dbReference type="Pfam" id="PF01925">
    <property type="entry name" value="TauE"/>
    <property type="match status" value="1"/>
</dbReference>
<organism evidence="9 10">
    <name type="scientific">Streptomyces decoyicus</name>
    <dbReference type="NCBI Taxonomy" id="249567"/>
    <lineage>
        <taxon>Bacteria</taxon>
        <taxon>Bacillati</taxon>
        <taxon>Actinomycetota</taxon>
        <taxon>Actinomycetes</taxon>
        <taxon>Kitasatosporales</taxon>
        <taxon>Streptomycetaceae</taxon>
        <taxon>Streptomyces</taxon>
    </lineage>
</organism>
<evidence type="ECO:0000256" key="1">
    <source>
        <dbReference type="ARBA" id="ARBA00004651"/>
    </source>
</evidence>
<feature type="transmembrane region" description="Helical" evidence="8">
    <location>
        <begin position="6"/>
        <end position="27"/>
    </location>
</feature>
<feature type="transmembrane region" description="Helical" evidence="8">
    <location>
        <begin position="200"/>
        <end position="222"/>
    </location>
</feature>
<feature type="transmembrane region" description="Helical" evidence="8">
    <location>
        <begin position="140"/>
        <end position="163"/>
    </location>
</feature>
<keyword evidence="5 8" id="KW-0812">Transmembrane</keyword>
<keyword evidence="10" id="KW-1185">Reference proteome</keyword>
<dbReference type="RefSeq" id="WP_326617905.1">
    <property type="nucleotide sequence ID" value="NZ_CP109106.1"/>
</dbReference>
<feature type="transmembrane region" description="Helical" evidence="8">
    <location>
        <begin position="82"/>
        <end position="102"/>
    </location>
</feature>
<proteinExistence type="inferred from homology"/>
<feature type="transmembrane region" description="Helical" evidence="8">
    <location>
        <begin position="39"/>
        <end position="62"/>
    </location>
</feature>
<feature type="transmembrane region" description="Helical" evidence="8">
    <location>
        <begin position="109"/>
        <end position="128"/>
    </location>
</feature>
<evidence type="ECO:0000256" key="7">
    <source>
        <dbReference type="ARBA" id="ARBA00023136"/>
    </source>
</evidence>
<name>A0ABZ1FDI9_9ACTN</name>
<feature type="transmembrane region" description="Helical" evidence="8">
    <location>
        <begin position="234"/>
        <end position="255"/>
    </location>
</feature>
<keyword evidence="4 8" id="KW-1003">Cell membrane</keyword>
<dbReference type="InterPro" id="IPR002781">
    <property type="entry name" value="TM_pro_TauE-like"/>
</dbReference>
<dbReference type="Proteomes" id="UP001344251">
    <property type="component" value="Chromosome"/>
</dbReference>
<evidence type="ECO:0000256" key="2">
    <source>
        <dbReference type="ARBA" id="ARBA00009142"/>
    </source>
</evidence>
<evidence type="ECO:0000256" key="4">
    <source>
        <dbReference type="ARBA" id="ARBA00022475"/>
    </source>
</evidence>
<dbReference type="PANTHER" id="PTHR30269:SF32">
    <property type="entry name" value="MEMBRANE TRANSPORTER PROTEIN-RELATED"/>
    <property type="match status" value="1"/>
</dbReference>
<keyword evidence="3" id="KW-0813">Transport</keyword>
<evidence type="ECO:0000313" key="9">
    <source>
        <dbReference type="EMBL" id="WSB68430.1"/>
    </source>
</evidence>
<reference evidence="9 10" key="1">
    <citation type="submission" date="2022-10" db="EMBL/GenBank/DDBJ databases">
        <title>The complete genomes of actinobacterial strains from the NBC collection.</title>
        <authorList>
            <person name="Joergensen T.S."/>
            <person name="Alvarez Arevalo M."/>
            <person name="Sterndorff E.B."/>
            <person name="Faurdal D."/>
            <person name="Vuksanovic O."/>
            <person name="Mourched A.-S."/>
            <person name="Charusanti P."/>
            <person name="Shaw S."/>
            <person name="Blin K."/>
            <person name="Weber T."/>
        </authorList>
    </citation>
    <scope>NUCLEOTIDE SEQUENCE [LARGE SCALE GENOMIC DNA]</scope>
    <source>
        <strain evidence="9 10">NBC 01774</strain>
    </source>
</reference>
<dbReference type="PANTHER" id="PTHR30269">
    <property type="entry name" value="TRANSMEMBRANE PROTEIN YFCA"/>
    <property type="match status" value="1"/>
</dbReference>
<accession>A0ABZ1FDI9</accession>